<keyword evidence="3" id="KW-0540">Nuclease</keyword>
<dbReference type="GO" id="GO:0016891">
    <property type="term" value="F:RNA endonuclease activity producing 5'-phosphomonoesters, hydrolytic mechanism"/>
    <property type="evidence" value="ECO:0007669"/>
    <property type="project" value="TreeGrafter"/>
</dbReference>
<keyword evidence="8" id="KW-1185">Reference proteome</keyword>
<evidence type="ECO:0000256" key="1">
    <source>
        <dbReference type="ARBA" id="ARBA00004496"/>
    </source>
</evidence>
<name>A0A8J3LNJ3_9ACTN</name>
<evidence type="ECO:0000256" key="2">
    <source>
        <dbReference type="ARBA" id="ARBA00022490"/>
    </source>
</evidence>
<keyword evidence="4" id="KW-0255">Endonuclease</keyword>
<dbReference type="CDD" id="cd06559">
    <property type="entry name" value="Endonuclease_V"/>
    <property type="match status" value="1"/>
</dbReference>
<feature type="region of interest" description="Disordered" evidence="6">
    <location>
        <begin position="143"/>
        <end position="215"/>
    </location>
</feature>
<proteinExistence type="predicted"/>
<dbReference type="GO" id="GO:0043737">
    <property type="term" value="F:deoxyribonuclease V activity"/>
    <property type="evidence" value="ECO:0007669"/>
    <property type="project" value="TreeGrafter"/>
</dbReference>
<dbReference type="GO" id="GO:0006281">
    <property type="term" value="P:DNA repair"/>
    <property type="evidence" value="ECO:0007669"/>
    <property type="project" value="InterPro"/>
</dbReference>
<dbReference type="AlphaFoldDB" id="A0A8J3LNJ3"/>
<dbReference type="InterPro" id="IPR007581">
    <property type="entry name" value="Endonuclease-V"/>
</dbReference>
<dbReference type="PANTHER" id="PTHR28511">
    <property type="entry name" value="ENDONUCLEASE V"/>
    <property type="match status" value="1"/>
</dbReference>
<evidence type="ECO:0000256" key="4">
    <source>
        <dbReference type="ARBA" id="ARBA00022759"/>
    </source>
</evidence>
<evidence type="ECO:0000256" key="6">
    <source>
        <dbReference type="SAM" id="MobiDB-lite"/>
    </source>
</evidence>
<dbReference type="Pfam" id="PF04493">
    <property type="entry name" value="Endonuclease_5"/>
    <property type="match status" value="1"/>
</dbReference>
<keyword evidence="5" id="KW-0378">Hydrolase</keyword>
<gene>
    <name evidence="7" type="ORF">Cme02nite_71660</name>
</gene>
<dbReference type="PANTHER" id="PTHR28511:SF1">
    <property type="entry name" value="ENDONUCLEASE V"/>
    <property type="match status" value="1"/>
</dbReference>
<dbReference type="Gene3D" id="3.30.2170.10">
    <property type="entry name" value="archaeoglobus fulgidus dsm 4304 superfamily"/>
    <property type="match status" value="1"/>
</dbReference>
<dbReference type="Proteomes" id="UP000660339">
    <property type="component" value="Unassembled WGS sequence"/>
</dbReference>
<protein>
    <submittedName>
        <fullName evidence="7">Uncharacterized protein</fullName>
    </submittedName>
</protein>
<organism evidence="7 8">
    <name type="scientific">Catellatospora methionotrophica</name>
    <dbReference type="NCBI Taxonomy" id="121620"/>
    <lineage>
        <taxon>Bacteria</taxon>
        <taxon>Bacillati</taxon>
        <taxon>Actinomycetota</taxon>
        <taxon>Actinomycetes</taxon>
        <taxon>Micromonosporales</taxon>
        <taxon>Micromonosporaceae</taxon>
        <taxon>Catellatospora</taxon>
    </lineage>
</organism>
<comment type="caution">
    <text evidence="7">The sequence shown here is derived from an EMBL/GenBank/DDBJ whole genome shotgun (WGS) entry which is preliminary data.</text>
</comment>
<feature type="compositionally biased region" description="Basic residues" evidence="6">
    <location>
        <begin position="180"/>
        <end position="191"/>
    </location>
</feature>
<sequence>MRVPHEPWPADEAEALRQQLALRERVEPGGPFTVRTVAGLDVSYDGETGRAVAAVVVLDLATLTVVETATATGAVAFPYVPGLLAFRELPLLADALERLTVTPDVLVCDGYGVAHPRRFGLACHLGVLTGLPAFRGGQDAVHGRVRRTGAGPGRLVPADRGRRRAGAGAAHPAEGETGLRLRRAPRRPGHGHRADPDAVAAVPAARDDQAGRSDLPAAARRIAGDPLTAVGDAAHRVPDMSESIVTGKGAAEHVGAAGRAVFGQLTV</sequence>
<reference evidence="7" key="1">
    <citation type="submission" date="2021-01" db="EMBL/GenBank/DDBJ databases">
        <title>Whole genome shotgun sequence of Catellatospora methionotrophica NBRC 14553.</title>
        <authorList>
            <person name="Komaki H."/>
            <person name="Tamura T."/>
        </authorList>
    </citation>
    <scope>NUCLEOTIDE SEQUENCE</scope>
    <source>
        <strain evidence="7">NBRC 14553</strain>
    </source>
</reference>
<keyword evidence="2" id="KW-0963">Cytoplasm</keyword>
<evidence type="ECO:0000256" key="3">
    <source>
        <dbReference type="ARBA" id="ARBA00022722"/>
    </source>
</evidence>
<evidence type="ECO:0000313" key="8">
    <source>
        <dbReference type="Proteomes" id="UP000660339"/>
    </source>
</evidence>
<dbReference type="GO" id="GO:0005737">
    <property type="term" value="C:cytoplasm"/>
    <property type="evidence" value="ECO:0007669"/>
    <property type="project" value="UniProtKB-SubCell"/>
</dbReference>
<evidence type="ECO:0000313" key="7">
    <source>
        <dbReference type="EMBL" id="GIG18834.1"/>
    </source>
</evidence>
<dbReference type="GO" id="GO:0003727">
    <property type="term" value="F:single-stranded RNA binding"/>
    <property type="evidence" value="ECO:0007669"/>
    <property type="project" value="TreeGrafter"/>
</dbReference>
<dbReference type="EMBL" id="BONJ01000044">
    <property type="protein sequence ID" value="GIG18834.1"/>
    <property type="molecule type" value="Genomic_DNA"/>
</dbReference>
<evidence type="ECO:0000256" key="5">
    <source>
        <dbReference type="ARBA" id="ARBA00022801"/>
    </source>
</evidence>
<accession>A0A8J3LNJ3</accession>
<comment type="subcellular location">
    <subcellularLocation>
        <location evidence="1">Cytoplasm</location>
    </subcellularLocation>
</comment>